<evidence type="ECO:0000313" key="1">
    <source>
        <dbReference type="Proteomes" id="UP000515211"/>
    </source>
</evidence>
<dbReference type="RefSeq" id="XP_052110910.1">
    <property type="nucleotide sequence ID" value="XM_052254950.1"/>
</dbReference>
<dbReference type="Proteomes" id="UP000515211">
    <property type="component" value="Chromosome 10"/>
</dbReference>
<dbReference type="PANTHER" id="PTHR33913:SF3">
    <property type="entry name" value="ALEURONE LAYER MORPHOGENESIS PROTEIN"/>
    <property type="match status" value="1"/>
</dbReference>
<reference evidence="2" key="2">
    <citation type="submission" date="2025-08" db="UniProtKB">
        <authorList>
            <consortium name="RefSeq"/>
        </authorList>
    </citation>
    <scope>IDENTIFICATION</scope>
    <source>
        <tissue evidence="2">Whole plant</tissue>
    </source>
</reference>
<gene>
    <name evidence="2" type="primary">LOC110276983</name>
</gene>
<reference evidence="1" key="1">
    <citation type="journal article" date="2016" name="Nat. Genet.">
        <title>The genome sequences of Arachis duranensis and Arachis ipaensis, the diploid ancestors of cultivated peanut.</title>
        <authorList>
            <person name="Bertioli D.J."/>
            <person name="Cannon S.B."/>
            <person name="Froenicke L."/>
            <person name="Huang G."/>
            <person name="Farmer A.D."/>
            <person name="Cannon E.K."/>
            <person name="Liu X."/>
            <person name="Gao D."/>
            <person name="Clevenger J."/>
            <person name="Dash S."/>
            <person name="Ren L."/>
            <person name="Moretzsohn M.C."/>
            <person name="Shirasawa K."/>
            <person name="Huang W."/>
            <person name="Vidigal B."/>
            <person name="Abernathy B."/>
            <person name="Chu Y."/>
            <person name="Niederhuth C.E."/>
            <person name="Umale P."/>
            <person name="Araujo A.C."/>
            <person name="Kozik A."/>
            <person name="Kim K.D."/>
            <person name="Burow M.D."/>
            <person name="Varshney R.K."/>
            <person name="Wang X."/>
            <person name="Zhang X."/>
            <person name="Barkley N."/>
            <person name="Guimaraes P.M."/>
            <person name="Isobe S."/>
            <person name="Guo B."/>
            <person name="Liao B."/>
            <person name="Stalker H.T."/>
            <person name="Schmitz R.J."/>
            <person name="Scheffler B.E."/>
            <person name="Leal-Bertioli S.C."/>
            <person name="Xun X."/>
            <person name="Jackson S.A."/>
            <person name="Michelmore R."/>
            <person name="Ozias-Akins P."/>
        </authorList>
    </citation>
    <scope>NUCLEOTIDE SEQUENCE [LARGE SCALE GENOMIC DNA]</scope>
    <source>
        <strain evidence="1">cv. V14167</strain>
    </source>
</reference>
<dbReference type="PANTHER" id="PTHR33913">
    <property type="entry name" value="ALEURONE LAYER MORPHOGENESIS PROTEIN"/>
    <property type="match status" value="1"/>
</dbReference>
<organism evidence="1 2">
    <name type="scientific">Arachis duranensis</name>
    <name type="common">Wild peanut</name>
    <dbReference type="NCBI Taxonomy" id="130453"/>
    <lineage>
        <taxon>Eukaryota</taxon>
        <taxon>Viridiplantae</taxon>
        <taxon>Streptophyta</taxon>
        <taxon>Embryophyta</taxon>
        <taxon>Tracheophyta</taxon>
        <taxon>Spermatophyta</taxon>
        <taxon>Magnoliopsida</taxon>
        <taxon>eudicotyledons</taxon>
        <taxon>Gunneridae</taxon>
        <taxon>Pentapetalae</taxon>
        <taxon>rosids</taxon>
        <taxon>fabids</taxon>
        <taxon>Fabales</taxon>
        <taxon>Fabaceae</taxon>
        <taxon>Papilionoideae</taxon>
        <taxon>50 kb inversion clade</taxon>
        <taxon>dalbergioids sensu lato</taxon>
        <taxon>Dalbergieae</taxon>
        <taxon>Pterocarpus clade</taxon>
        <taxon>Arachis</taxon>
    </lineage>
</organism>
<accession>A0A9C6T6L1</accession>
<protein>
    <submittedName>
        <fullName evidence="2">Uncharacterized protein LOC110276983</fullName>
    </submittedName>
</protein>
<name>A0A9C6T6L1_ARADU</name>
<keyword evidence="1" id="KW-1185">Reference proteome</keyword>
<dbReference type="AlphaFoldDB" id="A0A9C6T6L1"/>
<dbReference type="GeneID" id="110276983"/>
<evidence type="ECO:0000313" key="2">
    <source>
        <dbReference type="RefSeq" id="XP_052110910.1"/>
    </source>
</evidence>
<sequence>MLIGFACLTDVEDSLETTIDAIIEGCNYSWEGNHGGIRKNLEDPCLAPFNEMKSWRESVLIAQSACQELDSICNEYIWTIPMYRVSPSDGGFRVLVTFKGPDFECSLGGDTCSNPREVRDSAAARMLANLRSKQKSASDFDSKA</sequence>
<proteinExistence type="predicted"/>
<dbReference type="KEGG" id="adu:110276983"/>